<dbReference type="InterPro" id="IPR036691">
    <property type="entry name" value="Endo/exonu/phosph_ase_sf"/>
</dbReference>
<evidence type="ECO:0008006" key="3">
    <source>
        <dbReference type="Google" id="ProtNLM"/>
    </source>
</evidence>
<gene>
    <name evidence="1" type="ORF">FIBSPDRAFT_747554</name>
</gene>
<evidence type="ECO:0000313" key="1">
    <source>
        <dbReference type="EMBL" id="KZP17205.1"/>
    </source>
</evidence>
<dbReference type="AlphaFoldDB" id="A0A166FVE8"/>
<dbReference type="OrthoDB" id="2840473at2759"/>
<accession>A0A166FVE8</accession>
<dbReference type="Proteomes" id="UP000076532">
    <property type="component" value="Unassembled WGS sequence"/>
</dbReference>
<sequence length="105" mass="11824">MSVNVNKSFLGQSDFLGRLAIGEYNVIGFQEPGFDFQHQTRSTREWSVVYPKGHDPMQKKVTQSLIMVNIALDSTSWKQLPVESVDVVAIEIAGVFGKLRIFSVY</sequence>
<name>A0A166FVE8_9AGAM</name>
<evidence type="ECO:0000313" key="2">
    <source>
        <dbReference type="Proteomes" id="UP000076532"/>
    </source>
</evidence>
<keyword evidence="2" id="KW-1185">Reference proteome</keyword>
<proteinExistence type="predicted"/>
<protein>
    <recommendedName>
        <fullName evidence="3">Endonuclease/exonuclease/phosphatase domain-containing protein</fullName>
    </recommendedName>
</protein>
<reference evidence="1 2" key="1">
    <citation type="journal article" date="2016" name="Mol. Biol. Evol.">
        <title>Comparative Genomics of Early-Diverging Mushroom-Forming Fungi Provides Insights into the Origins of Lignocellulose Decay Capabilities.</title>
        <authorList>
            <person name="Nagy L.G."/>
            <person name="Riley R."/>
            <person name="Tritt A."/>
            <person name="Adam C."/>
            <person name="Daum C."/>
            <person name="Floudas D."/>
            <person name="Sun H."/>
            <person name="Yadav J.S."/>
            <person name="Pangilinan J."/>
            <person name="Larsson K.H."/>
            <person name="Matsuura K."/>
            <person name="Barry K."/>
            <person name="Labutti K."/>
            <person name="Kuo R."/>
            <person name="Ohm R.A."/>
            <person name="Bhattacharya S.S."/>
            <person name="Shirouzu T."/>
            <person name="Yoshinaga Y."/>
            <person name="Martin F.M."/>
            <person name="Grigoriev I.V."/>
            <person name="Hibbett D.S."/>
        </authorList>
    </citation>
    <scope>NUCLEOTIDE SEQUENCE [LARGE SCALE GENOMIC DNA]</scope>
    <source>
        <strain evidence="1 2">CBS 109695</strain>
    </source>
</reference>
<dbReference type="Gene3D" id="3.60.10.10">
    <property type="entry name" value="Endonuclease/exonuclease/phosphatase"/>
    <property type="match status" value="1"/>
</dbReference>
<dbReference type="EMBL" id="KV417585">
    <property type="protein sequence ID" value="KZP17205.1"/>
    <property type="molecule type" value="Genomic_DNA"/>
</dbReference>
<organism evidence="1 2">
    <name type="scientific">Athelia psychrophila</name>
    <dbReference type="NCBI Taxonomy" id="1759441"/>
    <lineage>
        <taxon>Eukaryota</taxon>
        <taxon>Fungi</taxon>
        <taxon>Dikarya</taxon>
        <taxon>Basidiomycota</taxon>
        <taxon>Agaricomycotina</taxon>
        <taxon>Agaricomycetes</taxon>
        <taxon>Agaricomycetidae</taxon>
        <taxon>Atheliales</taxon>
        <taxon>Atheliaceae</taxon>
        <taxon>Athelia</taxon>
    </lineage>
</organism>
<dbReference type="STRING" id="436010.A0A166FVE8"/>
<feature type="non-terminal residue" evidence="1">
    <location>
        <position position="105"/>
    </location>
</feature>